<accession>A0A8H7MG39</accession>
<reference evidence="3" key="1">
    <citation type="submission" date="2018-12" db="EMBL/GenBank/DDBJ databases">
        <authorList>
            <person name="Syme R.A."/>
            <person name="Farfan-Caceres L."/>
            <person name="Lichtenzveig J."/>
        </authorList>
    </citation>
    <scope>NUCLEOTIDE SEQUENCE</scope>
    <source>
        <strain evidence="3">Al4</strain>
    </source>
</reference>
<dbReference type="SUPFAM" id="SSF48403">
    <property type="entry name" value="Ankyrin repeat"/>
    <property type="match status" value="1"/>
</dbReference>
<dbReference type="PANTHER" id="PTHR10039">
    <property type="entry name" value="AMELOGENIN"/>
    <property type="match status" value="1"/>
</dbReference>
<organism evidence="3 4">
    <name type="scientific">Ascochyta lentis</name>
    <dbReference type="NCBI Taxonomy" id="205686"/>
    <lineage>
        <taxon>Eukaryota</taxon>
        <taxon>Fungi</taxon>
        <taxon>Dikarya</taxon>
        <taxon>Ascomycota</taxon>
        <taxon>Pezizomycotina</taxon>
        <taxon>Dothideomycetes</taxon>
        <taxon>Pleosporomycetidae</taxon>
        <taxon>Pleosporales</taxon>
        <taxon>Pleosporineae</taxon>
        <taxon>Didymellaceae</taxon>
        <taxon>Ascochyta</taxon>
    </lineage>
</organism>
<evidence type="ECO:0000313" key="4">
    <source>
        <dbReference type="Proteomes" id="UP000651452"/>
    </source>
</evidence>
<dbReference type="OrthoDB" id="194358at2759"/>
<dbReference type="Gene3D" id="1.25.40.20">
    <property type="entry name" value="Ankyrin repeat-containing domain"/>
    <property type="match status" value="1"/>
</dbReference>
<reference evidence="3" key="2">
    <citation type="submission" date="2020-09" db="EMBL/GenBank/DDBJ databases">
        <title>Reference genome assembly for Australian Ascochyta lentis isolate Al4.</title>
        <authorList>
            <person name="Lee R.C."/>
            <person name="Farfan-Caceres L.M."/>
            <person name="Debler J.W."/>
            <person name="Williams A.H."/>
            <person name="Henares B.M."/>
        </authorList>
    </citation>
    <scope>NUCLEOTIDE SEQUENCE</scope>
    <source>
        <strain evidence="3">Al4</strain>
    </source>
</reference>
<evidence type="ECO:0000313" key="3">
    <source>
        <dbReference type="EMBL" id="KAF9693728.1"/>
    </source>
</evidence>
<gene>
    <name evidence="3" type="ORF">EKO04_008124</name>
</gene>
<dbReference type="SMART" id="SM00248">
    <property type="entry name" value="ANK"/>
    <property type="match status" value="4"/>
</dbReference>
<dbReference type="EMBL" id="RZGK01000015">
    <property type="protein sequence ID" value="KAF9693728.1"/>
    <property type="molecule type" value="Genomic_DNA"/>
</dbReference>
<dbReference type="InterPro" id="IPR036770">
    <property type="entry name" value="Ankyrin_rpt-contain_sf"/>
</dbReference>
<dbReference type="Pfam" id="PF12796">
    <property type="entry name" value="Ank_2"/>
    <property type="match status" value="1"/>
</dbReference>
<feature type="region of interest" description="Disordered" evidence="2">
    <location>
        <begin position="235"/>
        <end position="257"/>
    </location>
</feature>
<dbReference type="PROSITE" id="PS50088">
    <property type="entry name" value="ANK_REPEAT"/>
    <property type="match status" value="1"/>
</dbReference>
<sequence length="679" mass="76964">MEKLFTVQKSTGLRLLVTSRCIDEVTRILDPYQPLILDVYAHKADLEDYIECELVKSPSLHWLSEDGKLWRRIKSSFIEATDRMFLIAKLYMNNLQNSNNKQDVLCIPRAFRARKGDIDPVYKSTLDRVLDQGGSGPEIPLRALLWVTFGRQHFQIHELEHAVAIQDDTLAFDQNNITDYGRILSLCQGLLETRNPHQLEQHELGGCYWEYVGFGYDSLTEEELEKWAKKRNRKEKDSHVPRLESPSSKMSPDEPDKDQRAFPFYYGYLSRQWGLHCRQADYEPRDLLVRFLDSQSHTDSACRAIVYELYGYQSDDTILSAIAELSTSNGLFLAARYGLASIIPDLKHQDPNYKQDGCITPLLEVVSTFKHKREYSSDLRSAVVTELIKVGANVDLRVPGETPALVQACDVCDFKTVEILLRHAHTFQAPSREGHTALILAIRNGDKRIVDLLMDHGVKMGKQDNWGRLLLTAAIECALSGNRGILESLLGKGAGPNEEDDHGYLPLSYLIRGSLDAEELRPKPHCSQRQLGICELIVKFSADVNLREQVELKGDAKNISAPLFSGRGETPLEYTRRKLSLRGKRKFPTHLSPKDEFRLYIKGLLHRSELSTDEFHMLGLKLTGYGGSRSVPGVAPQKQDPDPIFAIGEQERTVRKHVSFSSISSVDISDSERKARVRA</sequence>
<evidence type="ECO:0000256" key="2">
    <source>
        <dbReference type="SAM" id="MobiDB-lite"/>
    </source>
</evidence>
<feature type="repeat" description="ANK" evidence="1">
    <location>
        <begin position="433"/>
        <end position="465"/>
    </location>
</feature>
<dbReference type="Proteomes" id="UP000651452">
    <property type="component" value="Unassembled WGS sequence"/>
</dbReference>
<evidence type="ECO:0000256" key="1">
    <source>
        <dbReference type="PROSITE-ProRule" id="PRU00023"/>
    </source>
</evidence>
<name>A0A8H7MG39_9PLEO</name>
<dbReference type="AlphaFoldDB" id="A0A8H7MG39"/>
<keyword evidence="1" id="KW-0040">ANK repeat</keyword>
<dbReference type="PROSITE" id="PS50297">
    <property type="entry name" value="ANK_REP_REGION"/>
    <property type="match status" value="1"/>
</dbReference>
<dbReference type="PANTHER" id="PTHR10039:SF15">
    <property type="entry name" value="NACHT DOMAIN-CONTAINING PROTEIN"/>
    <property type="match status" value="1"/>
</dbReference>
<evidence type="ECO:0008006" key="5">
    <source>
        <dbReference type="Google" id="ProtNLM"/>
    </source>
</evidence>
<comment type="caution">
    <text evidence="3">The sequence shown here is derived from an EMBL/GenBank/DDBJ whole genome shotgun (WGS) entry which is preliminary data.</text>
</comment>
<keyword evidence="4" id="KW-1185">Reference proteome</keyword>
<protein>
    <recommendedName>
        <fullName evidence="5">Ankyrin</fullName>
    </recommendedName>
</protein>
<proteinExistence type="predicted"/>
<dbReference type="InterPro" id="IPR002110">
    <property type="entry name" value="Ankyrin_rpt"/>
</dbReference>